<evidence type="ECO:0000313" key="3">
    <source>
        <dbReference type="EMBL" id="HIX68960.1"/>
    </source>
</evidence>
<keyword evidence="1" id="KW-1133">Transmembrane helix</keyword>
<evidence type="ECO:0000313" key="4">
    <source>
        <dbReference type="Proteomes" id="UP000886721"/>
    </source>
</evidence>
<protein>
    <submittedName>
        <fullName evidence="3">DUF2334 domain-containing protein</fullName>
    </submittedName>
</protein>
<feature type="signal peptide" evidence="2">
    <location>
        <begin position="1"/>
        <end position="24"/>
    </location>
</feature>
<organism evidence="3 4">
    <name type="scientific">Candidatus Anaerostipes excrementavium</name>
    <dbReference type="NCBI Taxonomy" id="2838463"/>
    <lineage>
        <taxon>Bacteria</taxon>
        <taxon>Bacillati</taxon>
        <taxon>Bacillota</taxon>
        <taxon>Clostridia</taxon>
        <taxon>Lachnospirales</taxon>
        <taxon>Lachnospiraceae</taxon>
        <taxon>Anaerostipes</taxon>
    </lineage>
</organism>
<gene>
    <name evidence="3" type="ORF">H9735_12670</name>
</gene>
<comment type="caution">
    <text evidence="3">The sequence shown here is derived from an EMBL/GenBank/DDBJ whole genome shotgun (WGS) entry which is preliminary data.</text>
</comment>
<dbReference type="Proteomes" id="UP000886721">
    <property type="component" value="Unassembled WGS sequence"/>
</dbReference>
<dbReference type="EMBL" id="DXEM01000038">
    <property type="protein sequence ID" value="HIX68960.1"/>
    <property type="molecule type" value="Genomic_DNA"/>
</dbReference>
<feature type="transmembrane region" description="Helical" evidence="1">
    <location>
        <begin position="218"/>
        <end position="237"/>
    </location>
</feature>
<evidence type="ECO:0000256" key="1">
    <source>
        <dbReference type="SAM" id="Phobius"/>
    </source>
</evidence>
<keyword evidence="1" id="KW-0472">Membrane</keyword>
<evidence type="ECO:0000256" key="2">
    <source>
        <dbReference type="SAM" id="SignalP"/>
    </source>
</evidence>
<keyword evidence="1" id="KW-0812">Transmembrane</keyword>
<dbReference type="Pfam" id="PF10096">
    <property type="entry name" value="DUF2334"/>
    <property type="match status" value="1"/>
</dbReference>
<proteinExistence type="predicted"/>
<sequence>MTFKFAAGFAVFCLLMAHGITVFAEQKLGTNEYVVLEEVYAFSSPEKLLQKVDTLVQDEFPFVMGVMPVYQHTDYPAMTEFTEVVRYAQSKGARILLHFPIVQKENAEPQEIIAILKKQQSMYEEFGIYPRGILMGEDEQEYSWMTEELEDFLPVFKLENPGVEYYVRSLKETLPLLRTEELPEIAYSYKAKEIPDDFDFQRGILQDFSFDLAQQNRVLIGVGIVGIVVFTGMIAFARKRNKKDFFRKDEKDERD</sequence>
<keyword evidence="2" id="KW-0732">Signal</keyword>
<accession>A0A9D1WZR4</accession>
<reference evidence="3" key="2">
    <citation type="submission" date="2021-04" db="EMBL/GenBank/DDBJ databases">
        <authorList>
            <person name="Gilroy R."/>
        </authorList>
    </citation>
    <scope>NUCLEOTIDE SEQUENCE</scope>
    <source>
        <strain evidence="3">CHK191-13928</strain>
    </source>
</reference>
<name>A0A9D1WZR4_9FIRM</name>
<dbReference type="AlphaFoldDB" id="A0A9D1WZR4"/>
<reference evidence="3" key="1">
    <citation type="journal article" date="2021" name="PeerJ">
        <title>Extensive microbial diversity within the chicken gut microbiome revealed by metagenomics and culture.</title>
        <authorList>
            <person name="Gilroy R."/>
            <person name="Ravi A."/>
            <person name="Getino M."/>
            <person name="Pursley I."/>
            <person name="Horton D.L."/>
            <person name="Alikhan N.F."/>
            <person name="Baker D."/>
            <person name="Gharbi K."/>
            <person name="Hall N."/>
            <person name="Watson M."/>
            <person name="Adriaenssens E.M."/>
            <person name="Foster-Nyarko E."/>
            <person name="Jarju S."/>
            <person name="Secka A."/>
            <person name="Antonio M."/>
            <person name="Oren A."/>
            <person name="Chaudhuri R.R."/>
            <person name="La Ragione R."/>
            <person name="Hildebrand F."/>
            <person name="Pallen M.J."/>
        </authorList>
    </citation>
    <scope>NUCLEOTIDE SEQUENCE</scope>
    <source>
        <strain evidence="3">CHK191-13928</strain>
    </source>
</reference>
<dbReference type="InterPro" id="IPR018763">
    <property type="entry name" value="DUF2334"/>
</dbReference>
<feature type="chain" id="PRO_5039286232" evidence="2">
    <location>
        <begin position="25"/>
        <end position="255"/>
    </location>
</feature>